<dbReference type="Proteomes" id="UP000054596">
    <property type="component" value="Unassembled WGS sequence"/>
</dbReference>
<feature type="transmembrane region" description="Helical" evidence="1">
    <location>
        <begin position="54"/>
        <end position="71"/>
    </location>
</feature>
<gene>
    <name evidence="3" type="ORF">AWB82_00035</name>
</gene>
<dbReference type="Pfam" id="PF14378">
    <property type="entry name" value="PAP2_3"/>
    <property type="match status" value="1"/>
</dbReference>
<evidence type="ECO:0000259" key="2">
    <source>
        <dbReference type="Pfam" id="PF14378"/>
    </source>
</evidence>
<dbReference type="InterPro" id="IPR026841">
    <property type="entry name" value="Aur1/Ipt1"/>
</dbReference>
<name>A0A157Z0X4_9BURK</name>
<dbReference type="EMBL" id="FCOJ02000001">
    <property type="protein sequence ID" value="SAK39094.1"/>
    <property type="molecule type" value="Genomic_DNA"/>
</dbReference>
<dbReference type="STRING" id="1777143.AWB82_00035"/>
<evidence type="ECO:0000256" key="1">
    <source>
        <dbReference type="SAM" id="Phobius"/>
    </source>
</evidence>
<keyword evidence="1" id="KW-1133">Transmembrane helix</keyword>
<feature type="transmembrane region" description="Helical" evidence="1">
    <location>
        <begin position="174"/>
        <end position="195"/>
    </location>
</feature>
<accession>A0A157Z0X4</accession>
<reference evidence="3" key="1">
    <citation type="submission" date="2016-01" db="EMBL/GenBank/DDBJ databases">
        <authorList>
            <person name="Peeters C."/>
        </authorList>
    </citation>
    <scope>NUCLEOTIDE SEQUENCE [LARGE SCALE GENOMIC DNA]</scope>
    <source>
        <strain evidence="3">LMG 29325</strain>
    </source>
</reference>
<evidence type="ECO:0000313" key="3">
    <source>
        <dbReference type="EMBL" id="SAK39094.1"/>
    </source>
</evidence>
<proteinExistence type="predicted"/>
<dbReference type="AlphaFoldDB" id="A0A157Z0X4"/>
<dbReference type="RefSeq" id="WP_235023127.1">
    <property type="nucleotide sequence ID" value="NZ_FCOJ02000001.1"/>
</dbReference>
<keyword evidence="1" id="KW-0812">Transmembrane</keyword>
<dbReference type="GO" id="GO:0016020">
    <property type="term" value="C:membrane"/>
    <property type="evidence" value="ECO:0007669"/>
    <property type="project" value="UniProtKB-SubCell"/>
</dbReference>
<protein>
    <submittedName>
        <fullName evidence="3">PAP2 superfamily protein</fullName>
    </submittedName>
</protein>
<feature type="domain" description="Inositolphosphotransferase Aur1/Ipt1" evidence="2">
    <location>
        <begin position="50"/>
        <end position="189"/>
    </location>
</feature>
<dbReference type="InterPro" id="IPR036938">
    <property type="entry name" value="PAP2/HPO_sf"/>
</dbReference>
<feature type="transmembrane region" description="Helical" evidence="1">
    <location>
        <begin position="83"/>
        <end position="104"/>
    </location>
</feature>
<organism evidence="3 4">
    <name type="scientific">Caballeronia glebae</name>
    <dbReference type="NCBI Taxonomy" id="1777143"/>
    <lineage>
        <taxon>Bacteria</taxon>
        <taxon>Pseudomonadati</taxon>
        <taxon>Pseudomonadota</taxon>
        <taxon>Betaproteobacteria</taxon>
        <taxon>Burkholderiales</taxon>
        <taxon>Burkholderiaceae</taxon>
        <taxon>Caballeronia</taxon>
    </lineage>
</organism>
<dbReference type="CDD" id="cd03386">
    <property type="entry name" value="PAP2_Aur1_like"/>
    <property type="match status" value="1"/>
</dbReference>
<evidence type="ECO:0000313" key="4">
    <source>
        <dbReference type="Proteomes" id="UP000054596"/>
    </source>
</evidence>
<dbReference type="Gene3D" id="1.20.144.10">
    <property type="entry name" value="Phosphatidic acid phosphatase type 2/haloperoxidase"/>
    <property type="match status" value="1"/>
</dbReference>
<keyword evidence="1" id="KW-0472">Membrane</keyword>
<comment type="caution">
    <text evidence="3">The sequence shown here is derived from an EMBL/GenBank/DDBJ whole genome shotgun (WGS) entry which is preliminary data.</text>
</comment>
<keyword evidence="4" id="KW-1185">Reference proteome</keyword>
<dbReference type="SUPFAM" id="SSF48317">
    <property type="entry name" value="Acid phosphatase/Vanadium-dependent haloperoxidase"/>
    <property type="match status" value="1"/>
</dbReference>
<feature type="transmembrane region" description="Helical" evidence="1">
    <location>
        <begin position="124"/>
        <end position="144"/>
    </location>
</feature>
<sequence>MYQRFPVLARLLMMLAGWGTVGVCYSIGRHASGQAHLLSESVLDRLIPFDVSAVWLYLSFFAFVPISYLCADVRRVQKLMFGMQLSGVLAAIVFVTWPTTLVYPVDASNTMSATALRLLSANDSPQNCLPSLHGALTTLGMVALWNRHRPMRTAFSLIWAAGIMWSVLQTRRHLAIDLASGAALGLFCAYAVACVGKRSTSSGFLPGGTAASSEIDSNMEPRS</sequence>
<feature type="transmembrane region" description="Helical" evidence="1">
    <location>
        <begin position="7"/>
        <end position="28"/>
    </location>
</feature>
<feature type="transmembrane region" description="Helical" evidence="1">
    <location>
        <begin position="151"/>
        <end position="168"/>
    </location>
</feature>